<organism evidence="2 3">
    <name type="scientific">Mycena indigotica</name>
    <dbReference type="NCBI Taxonomy" id="2126181"/>
    <lineage>
        <taxon>Eukaryota</taxon>
        <taxon>Fungi</taxon>
        <taxon>Dikarya</taxon>
        <taxon>Basidiomycota</taxon>
        <taxon>Agaricomycotina</taxon>
        <taxon>Agaricomycetes</taxon>
        <taxon>Agaricomycetidae</taxon>
        <taxon>Agaricales</taxon>
        <taxon>Marasmiineae</taxon>
        <taxon>Mycenaceae</taxon>
        <taxon>Mycena</taxon>
    </lineage>
</organism>
<dbReference type="EMBL" id="JACAZF010000002">
    <property type="protein sequence ID" value="KAF7312602.1"/>
    <property type="molecule type" value="Genomic_DNA"/>
</dbReference>
<name>A0A8H6WC96_9AGAR</name>
<dbReference type="Proteomes" id="UP000636479">
    <property type="component" value="Unassembled WGS sequence"/>
</dbReference>
<dbReference type="OrthoDB" id="3217871at2759"/>
<dbReference type="CDD" id="cd18186">
    <property type="entry name" value="BTB_POZ_ZBTB_KLHL-like"/>
    <property type="match status" value="1"/>
</dbReference>
<dbReference type="AlphaFoldDB" id="A0A8H6WC96"/>
<reference evidence="2" key="1">
    <citation type="submission" date="2020-05" db="EMBL/GenBank/DDBJ databases">
        <title>Mycena genomes resolve the evolution of fungal bioluminescence.</title>
        <authorList>
            <person name="Tsai I.J."/>
        </authorList>
    </citation>
    <scope>NUCLEOTIDE SEQUENCE</scope>
    <source>
        <strain evidence="2">171206Taipei</strain>
    </source>
</reference>
<keyword evidence="3" id="KW-1185">Reference proteome</keyword>
<dbReference type="GeneID" id="59342131"/>
<comment type="caution">
    <text evidence="2">The sequence shown here is derived from an EMBL/GenBank/DDBJ whole genome shotgun (WGS) entry which is preliminary data.</text>
</comment>
<accession>A0A8H6WC96</accession>
<dbReference type="InterPro" id="IPR000210">
    <property type="entry name" value="BTB/POZ_dom"/>
</dbReference>
<dbReference type="Gene3D" id="3.30.710.10">
    <property type="entry name" value="Potassium Channel Kv1.1, Chain A"/>
    <property type="match status" value="1"/>
</dbReference>
<dbReference type="Pfam" id="PF00651">
    <property type="entry name" value="BTB"/>
    <property type="match status" value="1"/>
</dbReference>
<dbReference type="RefSeq" id="XP_037224710.1">
    <property type="nucleotide sequence ID" value="XM_037359615.1"/>
</dbReference>
<dbReference type="InterPro" id="IPR011333">
    <property type="entry name" value="SKP1/BTB/POZ_sf"/>
</dbReference>
<evidence type="ECO:0000313" key="2">
    <source>
        <dbReference type="EMBL" id="KAF7312602.1"/>
    </source>
</evidence>
<protein>
    <submittedName>
        <fullName evidence="2">BTB domain-containing protein</fullName>
    </submittedName>
</protein>
<sequence>MDLTLSSPNSRSRRSEIWHPDGSVVLEAVTTQFRVHWSVLALHSTFFRGLLDLPQPLEQSRPSIEGCPVVELSDAPEDIEQLLKALYDPLFFVQKALPLKTLGSVIRICRKYEFHDLLQTAIERVNYENPTRLDAYDALKTGNAYTPSRIVNHHGLLFDTITLAWENNLLSVLPCAYYRALVGTLPPKTFDGIPRGDGTMATLAPVHQRACALGRAALFSAQWDSKHTFGWTDPDLPPPMGCRDGVGCKQKKLNFFRRHVVRGSLAPFCTLAFLDTLGLCAVCVDSVTKQMVAGRKKMWDDLPGYFGLPPWKDLKDDP</sequence>
<feature type="domain" description="BTB" evidence="1">
    <location>
        <begin position="20"/>
        <end position="95"/>
    </location>
</feature>
<proteinExistence type="predicted"/>
<evidence type="ECO:0000313" key="3">
    <source>
        <dbReference type="Proteomes" id="UP000636479"/>
    </source>
</evidence>
<dbReference type="PROSITE" id="PS50097">
    <property type="entry name" value="BTB"/>
    <property type="match status" value="1"/>
</dbReference>
<dbReference type="SMART" id="SM00225">
    <property type="entry name" value="BTB"/>
    <property type="match status" value="1"/>
</dbReference>
<evidence type="ECO:0000259" key="1">
    <source>
        <dbReference type="PROSITE" id="PS50097"/>
    </source>
</evidence>
<gene>
    <name evidence="2" type="ORF">MIND_00274300</name>
</gene>